<proteinExistence type="predicted"/>
<reference evidence="2" key="1">
    <citation type="journal article" date="2019" name="Int. J. Syst. Evol. Microbiol.">
        <title>The Global Catalogue of Microorganisms (GCM) 10K type strain sequencing project: providing services to taxonomists for standard genome sequencing and annotation.</title>
        <authorList>
            <consortium name="The Broad Institute Genomics Platform"/>
            <consortium name="The Broad Institute Genome Sequencing Center for Infectious Disease"/>
            <person name="Wu L."/>
            <person name="Ma J."/>
        </authorList>
    </citation>
    <scope>NUCLEOTIDE SEQUENCE [LARGE SCALE GENOMIC DNA]</scope>
    <source>
        <strain evidence="2">KCTC 3950</strain>
    </source>
</reference>
<dbReference type="Proteomes" id="UP001597541">
    <property type="component" value="Unassembled WGS sequence"/>
</dbReference>
<dbReference type="Gene3D" id="1.10.10.60">
    <property type="entry name" value="Homeodomain-like"/>
    <property type="match status" value="1"/>
</dbReference>
<evidence type="ECO:0000313" key="2">
    <source>
        <dbReference type="Proteomes" id="UP001597541"/>
    </source>
</evidence>
<sequence>MPRAKEFNVDEVLLKAMKLFWEQGYEKHRSTTWSSTWVFIAEACTIRLAININCFCRR</sequence>
<gene>
    <name evidence="1" type="ORF">ACFSUF_24650</name>
</gene>
<evidence type="ECO:0000313" key="1">
    <source>
        <dbReference type="EMBL" id="MFD2615600.1"/>
    </source>
</evidence>
<dbReference type="EMBL" id="JBHUME010000020">
    <property type="protein sequence ID" value="MFD2615600.1"/>
    <property type="molecule type" value="Genomic_DNA"/>
</dbReference>
<accession>A0ABW5PJW8</accession>
<evidence type="ECO:0008006" key="3">
    <source>
        <dbReference type="Google" id="ProtNLM"/>
    </source>
</evidence>
<comment type="caution">
    <text evidence="1">The sequence shown here is derived from an EMBL/GenBank/DDBJ whole genome shotgun (WGS) entry which is preliminary data.</text>
</comment>
<organism evidence="1 2">
    <name type="scientific">Paenibacillus gansuensis</name>
    <dbReference type="NCBI Taxonomy" id="306542"/>
    <lineage>
        <taxon>Bacteria</taxon>
        <taxon>Bacillati</taxon>
        <taxon>Bacillota</taxon>
        <taxon>Bacilli</taxon>
        <taxon>Bacillales</taxon>
        <taxon>Paenibacillaceae</taxon>
        <taxon>Paenibacillus</taxon>
    </lineage>
</organism>
<dbReference type="RefSeq" id="WP_377607651.1">
    <property type="nucleotide sequence ID" value="NZ_JBHUME010000020.1"/>
</dbReference>
<keyword evidence="2" id="KW-1185">Reference proteome</keyword>
<name>A0ABW5PJW8_9BACL</name>
<protein>
    <recommendedName>
        <fullName evidence="3">HTH tetR-type domain-containing protein</fullName>
    </recommendedName>
</protein>